<protein>
    <recommendedName>
        <fullName evidence="3">DUF72 domain-containing protein</fullName>
    </recommendedName>
</protein>
<dbReference type="SUPFAM" id="SSF117396">
    <property type="entry name" value="TM1631-like"/>
    <property type="match status" value="1"/>
</dbReference>
<dbReference type="InterPro" id="IPR002763">
    <property type="entry name" value="DUF72"/>
</dbReference>
<sequence>MKFGKVDNPEAIDFTLPPDHPDTQVILNSKANNQKPQLYVGCAKWNKQDLKNFYPRGTKDELGYYSRQFNSIELNATFYRLFPKDQFEKWQEKVPDGFKFFPKITQTISHLKRLIDAEKLLPEYLDHTLLLKENLGTVFLQMHNNFAPKDWDRVVNFVNAWPREVPLAIEFRHTDWFNTPEVSNKLYYLLEEHNISNVLVDTAGRRDIMHMRMTSEEAFIRFVGANHPSDYDRLDAWVDRLDTWMEQGLRQIDFFIHQNVEKESPLLATHFIKQMNSRFGFDLKIPGKDNDAPTLDL</sequence>
<dbReference type="AlphaFoldDB" id="A0A2G1VP03"/>
<reference evidence="1 2" key="1">
    <citation type="submission" date="2017-08" db="EMBL/GenBank/DDBJ databases">
        <title>The whole genome shortgun sequences of strain Leeuwenhoekiella nanhaiensis G18 from the South China Sea.</title>
        <authorList>
            <person name="Liu Q."/>
        </authorList>
    </citation>
    <scope>NUCLEOTIDE SEQUENCE [LARGE SCALE GENOMIC DNA]</scope>
    <source>
        <strain evidence="1 2">G18</strain>
    </source>
</reference>
<accession>A0A2G1VP03</accession>
<proteinExistence type="predicted"/>
<evidence type="ECO:0000313" key="2">
    <source>
        <dbReference type="Proteomes" id="UP000229433"/>
    </source>
</evidence>
<comment type="caution">
    <text evidence="1">The sequence shown here is derived from an EMBL/GenBank/DDBJ whole genome shotgun (WGS) entry which is preliminary data.</text>
</comment>
<evidence type="ECO:0000313" key="1">
    <source>
        <dbReference type="EMBL" id="PHQ28474.1"/>
    </source>
</evidence>
<gene>
    <name evidence="1" type="ORF">CJ305_14365</name>
</gene>
<dbReference type="InterPro" id="IPR036520">
    <property type="entry name" value="UPF0759_sf"/>
</dbReference>
<dbReference type="Proteomes" id="UP000229433">
    <property type="component" value="Unassembled WGS sequence"/>
</dbReference>
<organism evidence="1 2">
    <name type="scientific">Leeuwenhoekiella nanhaiensis</name>
    <dbReference type="NCBI Taxonomy" id="1655491"/>
    <lineage>
        <taxon>Bacteria</taxon>
        <taxon>Pseudomonadati</taxon>
        <taxon>Bacteroidota</taxon>
        <taxon>Flavobacteriia</taxon>
        <taxon>Flavobacteriales</taxon>
        <taxon>Flavobacteriaceae</taxon>
        <taxon>Leeuwenhoekiella</taxon>
    </lineage>
</organism>
<dbReference type="PANTHER" id="PTHR30348">
    <property type="entry name" value="UNCHARACTERIZED PROTEIN YECE"/>
    <property type="match status" value="1"/>
</dbReference>
<name>A0A2G1VP03_9FLAO</name>
<dbReference type="Gene3D" id="3.20.20.410">
    <property type="entry name" value="Protein of unknown function UPF0759"/>
    <property type="match status" value="1"/>
</dbReference>
<dbReference type="Pfam" id="PF01904">
    <property type="entry name" value="DUF72"/>
    <property type="match status" value="1"/>
</dbReference>
<evidence type="ECO:0008006" key="3">
    <source>
        <dbReference type="Google" id="ProtNLM"/>
    </source>
</evidence>
<dbReference type="PANTHER" id="PTHR30348:SF9">
    <property type="entry name" value="UPF0759 PROTEIN YECE"/>
    <property type="match status" value="1"/>
</dbReference>
<dbReference type="EMBL" id="NQXA01000013">
    <property type="protein sequence ID" value="PHQ28474.1"/>
    <property type="molecule type" value="Genomic_DNA"/>
</dbReference>
<keyword evidence="2" id="KW-1185">Reference proteome</keyword>
<dbReference type="OrthoDB" id="9780310at2"/>
<dbReference type="RefSeq" id="WP_099646991.1">
    <property type="nucleotide sequence ID" value="NZ_KZ319295.1"/>
</dbReference>